<dbReference type="AlphaFoldDB" id="C0NHP2"/>
<feature type="region of interest" description="Disordered" evidence="1">
    <location>
        <begin position="282"/>
        <end position="351"/>
    </location>
</feature>
<keyword evidence="4" id="KW-1185">Reference proteome</keyword>
<evidence type="ECO:0000256" key="1">
    <source>
        <dbReference type="SAM" id="MobiDB-lite"/>
    </source>
</evidence>
<dbReference type="GeneID" id="69035880"/>
<dbReference type="InParanoid" id="C0NHP2"/>
<gene>
    <name evidence="3" type="ORF">HCBG_02864</name>
</gene>
<dbReference type="Gene3D" id="3.90.280.10">
    <property type="entry name" value="PEBP-like"/>
    <property type="match status" value="1"/>
</dbReference>
<accession>C0NHP2</accession>
<evidence type="ECO:0000256" key="2">
    <source>
        <dbReference type="SAM" id="SignalP"/>
    </source>
</evidence>
<evidence type="ECO:0000313" key="3">
    <source>
        <dbReference type="EMBL" id="EEH09327.1"/>
    </source>
</evidence>
<protein>
    <submittedName>
        <fullName evidence="3">Uncharacterized protein</fullName>
    </submittedName>
</protein>
<proteinExistence type="predicted"/>
<feature type="chain" id="PRO_5002899652" evidence="2">
    <location>
        <begin position="17"/>
        <end position="386"/>
    </location>
</feature>
<dbReference type="HOGENOM" id="CLU_774108_0_0_1"/>
<name>C0NHP2_AJECG</name>
<evidence type="ECO:0000313" key="4">
    <source>
        <dbReference type="Proteomes" id="UP000001631"/>
    </source>
</evidence>
<reference evidence="3" key="1">
    <citation type="submission" date="2009-02" db="EMBL/GenBank/DDBJ databases">
        <title>The Genome Sequence of Ajellomyces capsulatus strain G186AR.</title>
        <authorList>
            <consortium name="The Broad Institute Genome Sequencing Platform"/>
            <person name="Champion M."/>
            <person name="Cuomo C."/>
            <person name="Ma L.-J."/>
            <person name="Henn M.R."/>
            <person name="Sil A."/>
            <person name="Goldman B."/>
            <person name="Young S.K."/>
            <person name="Kodira C.D."/>
            <person name="Zeng Q."/>
            <person name="Koehrsen M."/>
            <person name="Alvarado L."/>
            <person name="Berlin A."/>
            <person name="Borenstein D."/>
            <person name="Chen Z."/>
            <person name="Engels R."/>
            <person name="Freedman E."/>
            <person name="Gellesch M."/>
            <person name="Goldberg J."/>
            <person name="Griggs A."/>
            <person name="Gujja S."/>
            <person name="Heiman D."/>
            <person name="Hepburn T."/>
            <person name="Howarth C."/>
            <person name="Jen D."/>
            <person name="Larson L."/>
            <person name="Lewis B."/>
            <person name="Mehta T."/>
            <person name="Park D."/>
            <person name="Pearson M."/>
            <person name="Roberts A."/>
            <person name="Saif S."/>
            <person name="Shea T."/>
            <person name="Shenoy N."/>
            <person name="Sisk P."/>
            <person name="Stolte C."/>
            <person name="Sykes S."/>
            <person name="Walk T."/>
            <person name="White J."/>
            <person name="Yandava C."/>
            <person name="Klein B."/>
            <person name="McEwen J.G."/>
            <person name="Puccia R."/>
            <person name="Goldman G.H."/>
            <person name="Felipe M.S."/>
            <person name="Nino-Vega G."/>
            <person name="San-Blas G."/>
            <person name="Taylor J."/>
            <person name="Mendoza L."/>
            <person name="Galagan J."/>
            <person name="Nusbaum C."/>
            <person name="Birren B."/>
        </authorList>
    </citation>
    <scope>NUCLEOTIDE SEQUENCE</scope>
    <source>
        <strain evidence="3">G186AR</strain>
    </source>
</reference>
<dbReference type="InterPro" id="IPR035810">
    <property type="entry name" value="PEBP_euk"/>
</dbReference>
<dbReference type="STRING" id="447093.C0NHP2"/>
<feature type="compositionally biased region" description="Low complexity" evidence="1">
    <location>
        <begin position="282"/>
        <end position="340"/>
    </location>
</feature>
<sequence>MKSHFCVTTLFALAAAQKVTVPADLAQSFSSSGTEGLQVSFGGDASEGITDGQTISLNDAQSPPTFALGDSSGVNRAISYTIIMLDTTDRNARKVQFLQKAFKATGDKTKLAAEGEPFIPYKPPSFGQGPRQFSFLLYQQRGQDLAQLSGVPSSGTGPFDLKKFETANNLQPPQVGMAITMLDDGNADEPRKDHPLSTSALPFGPFSPQDISSSPFVSALIPVLPTASSPNTKTADDTVEVSFPAFAFTSGSPTTISTPLLSLATSDSQLLTEQSTITPASTVSSSFQSASPSVSPSASPSVSPSASPSVSASTSPAARQTRTSIVVVTASPTSTATSSSGELVGAAREADNDRSAGASLYGSAYGAMFLEITLLVTQAGLYMLVL</sequence>
<dbReference type="InterPro" id="IPR036610">
    <property type="entry name" value="PEBP-like_sf"/>
</dbReference>
<dbReference type="RefSeq" id="XP_045289808.1">
    <property type="nucleotide sequence ID" value="XM_045429913.1"/>
</dbReference>
<feature type="signal peptide" evidence="2">
    <location>
        <begin position="1"/>
        <end position="16"/>
    </location>
</feature>
<dbReference type="Proteomes" id="UP000001631">
    <property type="component" value="Unassembled WGS sequence"/>
</dbReference>
<organism evidence="3 4">
    <name type="scientific">Ajellomyces capsulatus (strain G186AR / H82 / ATCC MYA-2454 / RMSCC 2432)</name>
    <name type="common">Darling's disease fungus</name>
    <name type="synonym">Histoplasma capsulatum</name>
    <dbReference type="NCBI Taxonomy" id="447093"/>
    <lineage>
        <taxon>Eukaryota</taxon>
        <taxon>Fungi</taxon>
        <taxon>Dikarya</taxon>
        <taxon>Ascomycota</taxon>
        <taxon>Pezizomycotina</taxon>
        <taxon>Eurotiomycetes</taxon>
        <taxon>Eurotiomycetidae</taxon>
        <taxon>Onygenales</taxon>
        <taxon>Ajellomycetaceae</taxon>
        <taxon>Histoplasma</taxon>
    </lineage>
</organism>
<dbReference type="CDD" id="cd00866">
    <property type="entry name" value="PEBP_euk"/>
    <property type="match status" value="1"/>
</dbReference>
<dbReference type="SUPFAM" id="SSF49777">
    <property type="entry name" value="PEBP-like"/>
    <property type="match status" value="1"/>
</dbReference>
<dbReference type="EMBL" id="GG663365">
    <property type="protein sequence ID" value="EEH09327.1"/>
    <property type="molecule type" value="Genomic_DNA"/>
</dbReference>
<keyword evidence="2" id="KW-0732">Signal</keyword>